<accession>A0ABT3WMU2</accession>
<keyword evidence="3" id="KW-1185">Reference proteome</keyword>
<proteinExistence type="predicted"/>
<dbReference type="Proteomes" id="UP001165575">
    <property type="component" value="Unassembled WGS sequence"/>
</dbReference>
<feature type="chain" id="PRO_5046821814" description="DUF4440 domain-containing protein" evidence="1">
    <location>
        <begin position="33"/>
        <end position="170"/>
    </location>
</feature>
<name>A0ABT3WMU2_9PROT</name>
<evidence type="ECO:0000256" key="1">
    <source>
        <dbReference type="SAM" id="SignalP"/>
    </source>
</evidence>
<organism evidence="2 3">
    <name type="scientific">Bombella pollinis</name>
    <dbReference type="NCBI Taxonomy" id="2967337"/>
    <lineage>
        <taxon>Bacteria</taxon>
        <taxon>Pseudomonadati</taxon>
        <taxon>Pseudomonadota</taxon>
        <taxon>Alphaproteobacteria</taxon>
        <taxon>Acetobacterales</taxon>
        <taxon>Acetobacteraceae</taxon>
        <taxon>Bombella</taxon>
    </lineage>
</organism>
<comment type="caution">
    <text evidence="2">The sequence shown here is derived from an EMBL/GenBank/DDBJ whole genome shotgun (WGS) entry which is preliminary data.</text>
</comment>
<evidence type="ECO:0008006" key="4">
    <source>
        <dbReference type="Google" id="ProtNLM"/>
    </source>
</evidence>
<keyword evidence="1" id="KW-0732">Signal</keyword>
<protein>
    <recommendedName>
        <fullName evidence="4">DUF4440 domain-containing protein</fullName>
    </recommendedName>
</protein>
<dbReference type="EMBL" id="JANIDX010000003">
    <property type="protein sequence ID" value="MCX5619579.1"/>
    <property type="molecule type" value="Genomic_DNA"/>
</dbReference>
<sequence>MIGLHHRSLRRFNLVVALTAISTLTSLLPAMAKTAPHAYRAPSTTPVELTAHLGTELDKQARALNADLLDDAARHHDQPIILTGTARLSPRQKETILFVQLQSYRLCGSAGCTTSIYRKAGNDWETLLDSVNGTIRITRRYHNGMADLLINGNDRWVFDGQHYQDTLNSP</sequence>
<gene>
    <name evidence="2" type="ORF">NQF89_03975</name>
</gene>
<feature type="signal peptide" evidence="1">
    <location>
        <begin position="1"/>
        <end position="32"/>
    </location>
</feature>
<evidence type="ECO:0000313" key="2">
    <source>
        <dbReference type="EMBL" id="MCX5619579.1"/>
    </source>
</evidence>
<evidence type="ECO:0000313" key="3">
    <source>
        <dbReference type="Proteomes" id="UP001165575"/>
    </source>
</evidence>
<reference evidence="2 3" key="1">
    <citation type="submission" date="2022-07" db="EMBL/GenBank/DDBJ databases">
        <title>Bombella genomes.</title>
        <authorList>
            <person name="Harer L."/>
            <person name="Styblova S."/>
            <person name="Ehrmann M."/>
        </authorList>
    </citation>
    <scope>NUCLEOTIDE SEQUENCE [LARGE SCALE GENOMIC DNA]</scope>
    <source>
        <strain evidence="2 3">TMW 2.2556</strain>
    </source>
</reference>
<dbReference type="RefSeq" id="WP_266137558.1">
    <property type="nucleotide sequence ID" value="NZ_JANIDX010000003.1"/>
</dbReference>